<protein>
    <submittedName>
        <fullName evidence="2">Uncharacterized protein</fullName>
    </submittedName>
</protein>
<feature type="region of interest" description="Disordered" evidence="1">
    <location>
        <begin position="150"/>
        <end position="171"/>
    </location>
</feature>
<gene>
    <name evidence="2" type="ORF">AXL3_01</name>
</gene>
<dbReference type="EMBL" id="MT536174">
    <property type="protein sequence ID" value="QKW95586.1"/>
    <property type="molecule type" value="Genomic_DNA"/>
</dbReference>
<feature type="region of interest" description="Disordered" evidence="1">
    <location>
        <begin position="1"/>
        <end position="82"/>
    </location>
</feature>
<reference evidence="2" key="1">
    <citation type="submission" date="2020-05" db="EMBL/GenBank/DDBJ databases">
        <title>Isolation and characterization of the novel bacteriophage AXL3 against Stenotrophomonas maltophilia.</title>
        <authorList>
            <person name="McCutcheon J.G."/>
            <person name="Lin A."/>
            <person name="Dennis J."/>
        </authorList>
    </citation>
    <scope>NUCLEOTIDE SEQUENCE [LARGE SCALE GENOMIC DNA]</scope>
</reference>
<evidence type="ECO:0000256" key="1">
    <source>
        <dbReference type="SAM" id="MobiDB-lite"/>
    </source>
</evidence>
<name>A0A7D5CKT9_9CAUD</name>
<feature type="compositionally biased region" description="Polar residues" evidence="1">
    <location>
        <begin position="1"/>
        <end position="10"/>
    </location>
</feature>
<feature type="compositionally biased region" description="Pro residues" evidence="1">
    <location>
        <begin position="47"/>
        <end position="56"/>
    </location>
</feature>
<keyword evidence="3" id="KW-1185">Reference proteome</keyword>
<evidence type="ECO:0000313" key="3">
    <source>
        <dbReference type="Proteomes" id="UP000509379"/>
    </source>
</evidence>
<evidence type="ECO:0000313" key="2">
    <source>
        <dbReference type="EMBL" id="QKW95586.1"/>
    </source>
</evidence>
<dbReference type="Proteomes" id="UP000509379">
    <property type="component" value="Segment"/>
</dbReference>
<proteinExistence type="predicted"/>
<accession>A0A7D5CKT9</accession>
<sequence length="200" mass="22445">MSRRQATTKPSAVRTKKPGSKVAKPVEASYVANERPRQPKIRQTPPRKAPPKPPNGRRPRGEDPNTIEGMDKRSRKLRVKREEISAETVEAARATGMLPHEWMLAVMRGEQINHFAYDSDTQEIIEVIVLPTFADRMEAAKSAAPYFANKLQPEKRAPGTGHNDPSKQPGVMEVPLVDSMEKWTEMAQQSQAVLKKKVTE</sequence>
<organism evidence="2 3">
    <name type="scientific">Stenotrophomonas phage vB_SmaS-AXL_3</name>
    <dbReference type="NCBI Taxonomy" id="2740427"/>
    <lineage>
        <taxon>Viruses</taxon>
        <taxon>Duplodnaviria</taxon>
        <taxon>Heunggongvirae</taxon>
        <taxon>Uroviricota</taxon>
        <taxon>Caudoviricetes</taxon>
        <taxon>Axeltriavirus</taxon>
        <taxon>Axeltriavirus AXL3</taxon>
    </lineage>
</organism>